<evidence type="ECO:0000256" key="1">
    <source>
        <dbReference type="SAM" id="MobiDB-lite"/>
    </source>
</evidence>
<accession>A0A022Y8G4</accession>
<dbReference type="HOGENOM" id="CLU_123493_0_0_1"/>
<keyword evidence="3" id="KW-1185">Reference proteome</keyword>
<gene>
    <name evidence="2" type="ORF">H105_00259</name>
</gene>
<protein>
    <submittedName>
        <fullName evidence="2">Uncharacterized protein</fullName>
    </submittedName>
</protein>
<sequence>MQPSNVSPQWRRFNAPRIDVEATEKPLRWPTTPTTVTGKAICMPQLIYPRSYENPLADMLMNSAFRNSCCLRCCSTPEPCLWREQRYLSRPLRFDPSKGLSPWHPYRIVVMGKDHPTVAFSSGSGRSKNPPRPWAWDKSSKQDLLRHDSSSQMGDTRRKAIREELIIPVQGLRVTRSRSSRHVLQEELS</sequence>
<feature type="compositionally biased region" description="Basic and acidic residues" evidence="1">
    <location>
        <begin position="138"/>
        <end position="159"/>
    </location>
</feature>
<evidence type="ECO:0000313" key="2">
    <source>
        <dbReference type="EMBL" id="EZF78816.1"/>
    </source>
</evidence>
<dbReference type="EMBL" id="KK208717">
    <property type="protein sequence ID" value="EZF78816.1"/>
    <property type="molecule type" value="Genomic_DNA"/>
</dbReference>
<feature type="region of interest" description="Disordered" evidence="1">
    <location>
        <begin position="119"/>
        <end position="159"/>
    </location>
</feature>
<proteinExistence type="predicted"/>
<dbReference type="Proteomes" id="UP000023623">
    <property type="component" value="Unassembled WGS sequence"/>
</dbReference>
<name>A0A022Y8G4_TRISD</name>
<evidence type="ECO:0000313" key="3">
    <source>
        <dbReference type="Proteomes" id="UP000023623"/>
    </source>
</evidence>
<dbReference type="AlphaFoldDB" id="A0A022Y8G4"/>
<reference evidence="2 3" key="1">
    <citation type="submission" date="2014-02" db="EMBL/GenBank/DDBJ databases">
        <title>The Genome Sequence of Trichophyton rubrum (morphotype soudanense) CBS 452.61.</title>
        <authorList>
            <consortium name="The Broad Institute Genomics Platform"/>
            <person name="Cuomo C.A."/>
            <person name="White T.C."/>
            <person name="Graser Y."/>
            <person name="Martinez-Rossi N."/>
            <person name="Heitman J."/>
            <person name="Young S.K."/>
            <person name="Zeng Q."/>
            <person name="Gargeya S."/>
            <person name="Abouelleil A."/>
            <person name="Alvarado L."/>
            <person name="Chapman S.B."/>
            <person name="Gainer-Dewar J."/>
            <person name="Goldberg J."/>
            <person name="Griggs A."/>
            <person name="Gujja S."/>
            <person name="Hansen M."/>
            <person name="Howarth C."/>
            <person name="Imamovic A."/>
            <person name="Larimer J."/>
            <person name="Martinez D."/>
            <person name="Murphy C."/>
            <person name="Pearson M.D."/>
            <person name="Persinoti G."/>
            <person name="Poon T."/>
            <person name="Priest M."/>
            <person name="Roberts A.D."/>
            <person name="Saif S."/>
            <person name="Shea T.D."/>
            <person name="Sykes S.N."/>
            <person name="Wortman J."/>
            <person name="Nusbaum C."/>
            <person name="Birren B."/>
        </authorList>
    </citation>
    <scope>NUCLEOTIDE SEQUENCE [LARGE SCALE GENOMIC DNA]</scope>
    <source>
        <strain evidence="2 3">CBS 452.61</strain>
    </source>
</reference>
<organism evidence="2 3">
    <name type="scientific">Trichophyton soudanense CBS 452.61</name>
    <dbReference type="NCBI Taxonomy" id="1215331"/>
    <lineage>
        <taxon>Eukaryota</taxon>
        <taxon>Fungi</taxon>
        <taxon>Dikarya</taxon>
        <taxon>Ascomycota</taxon>
        <taxon>Pezizomycotina</taxon>
        <taxon>Eurotiomycetes</taxon>
        <taxon>Eurotiomycetidae</taxon>
        <taxon>Onygenales</taxon>
        <taxon>Arthrodermataceae</taxon>
        <taxon>Trichophyton</taxon>
    </lineage>
</organism>